<keyword evidence="2" id="KW-1133">Transmembrane helix</keyword>
<keyword evidence="1 2" id="KW-0472">Membrane</keyword>
<dbReference type="GO" id="GO:0005886">
    <property type="term" value="C:plasma membrane"/>
    <property type="evidence" value="ECO:0007669"/>
    <property type="project" value="UniProtKB-SubCell"/>
</dbReference>
<feature type="transmembrane region" description="Helical" evidence="2">
    <location>
        <begin position="79"/>
        <end position="103"/>
    </location>
</feature>
<dbReference type="Pfam" id="PF02632">
    <property type="entry name" value="BioY"/>
    <property type="match status" value="1"/>
</dbReference>
<comment type="subcellular location">
    <subcellularLocation>
        <location evidence="1">Cell membrane</location>
        <topology evidence="1">Multi-pass membrane protein</topology>
    </subcellularLocation>
</comment>
<comment type="caution">
    <text evidence="3">The sequence shown here is derived from an EMBL/GenBank/DDBJ whole genome shotgun (WGS) entry which is preliminary data.</text>
</comment>
<keyword evidence="1" id="KW-0813">Transport</keyword>
<dbReference type="PIRSF" id="PIRSF016661">
    <property type="entry name" value="BioY"/>
    <property type="match status" value="1"/>
</dbReference>
<dbReference type="AlphaFoldDB" id="A0A2V2NCA9"/>
<sequence length="178" mass="19161">MAGNYHRSIIITHTTLFIAMTTVFSWISIPFIPVPITLQTLAVLLTGTIMKRYAIFPMVLYLILGAIGLPVFHNGTAGIGVLLGPTGGYLLGFIPAAVAVGLCYERSAHFINVAGLIMGTLFIYLFGISWLVYSVPMNTLAAITAGMLPFIPGDIVKAAAAFLITRRVLPYTARLSEK</sequence>
<keyword evidence="4" id="KW-1185">Reference proteome</keyword>
<organism evidence="3 4">
    <name type="scientific">Methanospirillum stamsii</name>
    <dbReference type="NCBI Taxonomy" id="1277351"/>
    <lineage>
        <taxon>Archaea</taxon>
        <taxon>Methanobacteriati</taxon>
        <taxon>Methanobacteriota</taxon>
        <taxon>Stenosarchaea group</taxon>
        <taxon>Methanomicrobia</taxon>
        <taxon>Methanomicrobiales</taxon>
        <taxon>Methanospirillaceae</taxon>
        <taxon>Methanospirillum</taxon>
    </lineage>
</organism>
<proteinExistence type="inferred from homology"/>
<dbReference type="EMBL" id="QGMZ01000024">
    <property type="protein sequence ID" value="PWR72943.1"/>
    <property type="molecule type" value="Genomic_DNA"/>
</dbReference>
<dbReference type="GeneID" id="97609089"/>
<dbReference type="PANTHER" id="PTHR34295">
    <property type="entry name" value="BIOTIN TRANSPORTER BIOY"/>
    <property type="match status" value="1"/>
</dbReference>
<feature type="transmembrane region" description="Helical" evidence="2">
    <location>
        <begin position="53"/>
        <end position="73"/>
    </location>
</feature>
<feature type="transmembrane region" description="Helical" evidence="2">
    <location>
        <begin position="110"/>
        <end position="133"/>
    </location>
</feature>
<evidence type="ECO:0000313" key="3">
    <source>
        <dbReference type="EMBL" id="PWR72943.1"/>
    </source>
</evidence>
<evidence type="ECO:0000256" key="1">
    <source>
        <dbReference type="PIRNR" id="PIRNR016661"/>
    </source>
</evidence>
<feature type="transmembrane region" description="Helical" evidence="2">
    <location>
        <begin position="139"/>
        <end position="164"/>
    </location>
</feature>
<comment type="similarity">
    <text evidence="1">Belongs to the BioY family.</text>
</comment>
<dbReference type="InterPro" id="IPR003784">
    <property type="entry name" value="BioY"/>
</dbReference>
<protein>
    <submittedName>
        <fullName evidence="3">Biotin transporter BioY</fullName>
    </submittedName>
</protein>
<name>A0A2V2NCA9_9EURY</name>
<dbReference type="RefSeq" id="WP_109941327.1">
    <property type="nucleotide sequence ID" value="NZ_CP176366.1"/>
</dbReference>
<dbReference type="Proteomes" id="UP000245934">
    <property type="component" value="Unassembled WGS sequence"/>
</dbReference>
<evidence type="ECO:0000256" key="2">
    <source>
        <dbReference type="SAM" id="Phobius"/>
    </source>
</evidence>
<keyword evidence="1" id="KW-1003">Cell membrane</keyword>
<keyword evidence="2" id="KW-0812">Transmembrane</keyword>
<dbReference type="GO" id="GO:0015225">
    <property type="term" value="F:biotin transmembrane transporter activity"/>
    <property type="evidence" value="ECO:0007669"/>
    <property type="project" value="UniProtKB-UniRule"/>
</dbReference>
<reference evidence="3 4" key="1">
    <citation type="submission" date="2018-05" db="EMBL/GenBank/DDBJ databases">
        <title>Draft genome of Methanospirillum stamsii Pt1.</title>
        <authorList>
            <person name="Dueholm M.S."/>
            <person name="Nielsen P.H."/>
            <person name="Bakmann L.F."/>
            <person name="Otzen D.E."/>
        </authorList>
    </citation>
    <scope>NUCLEOTIDE SEQUENCE [LARGE SCALE GENOMIC DNA]</scope>
    <source>
        <strain evidence="3 4">Pt1</strain>
    </source>
</reference>
<dbReference type="PANTHER" id="PTHR34295:SF1">
    <property type="entry name" value="BIOTIN TRANSPORTER BIOY"/>
    <property type="match status" value="1"/>
</dbReference>
<dbReference type="Gene3D" id="1.10.1760.20">
    <property type="match status" value="1"/>
</dbReference>
<dbReference type="OrthoDB" id="50443at2157"/>
<accession>A0A2V2NCA9</accession>
<gene>
    <name evidence="3" type="ORF">DLD82_11790</name>
</gene>
<evidence type="ECO:0000313" key="4">
    <source>
        <dbReference type="Proteomes" id="UP000245934"/>
    </source>
</evidence>